<dbReference type="PANTHER" id="PTHR48228">
    <property type="entry name" value="SUCCINYL-COA--D-CITRAMALATE COA-TRANSFERASE"/>
    <property type="match status" value="1"/>
</dbReference>
<dbReference type="InParanoid" id="A0A7X0JWW9"/>
<dbReference type="Proteomes" id="UP000528457">
    <property type="component" value="Unassembled WGS sequence"/>
</dbReference>
<proteinExistence type="predicted"/>
<dbReference type="Pfam" id="PF02515">
    <property type="entry name" value="CoA_transf_3"/>
    <property type="match status" value="1"/>
</dbReference>
<evidence type="ECO:0000256" key="1">
    <source>
        <dbReference type="ARBA" id="ARBA00022679"/>
    </source>
</evidence>
<dbReference type="InterPro" id="IPR044855">
    <property type="entry name" value="CoA-Trfase_III_dom3_sf"/>
</dbReference>
<name>A0A7X0JWW9_9GAMM</name>
<reference evidence="2 3" key="1">
    <citation type="submission" date="2020-08" db="EMBL/GenBank/DDBJ databases">
        <title>Genomic Encyclopedia of Type Strains, Phase IV (KMG-IV): sequencing the most valuable type-strain genomes for metagenomic binning, comparative biology and taxonomic classification.</title>
        <authorList>
            <person name="Goeker M."/>
        </authorList>
    </citation>
    <scope>NUCLEOTIDE SEQUENCE [LARGE SCALE GENOMIC DNA]</scope>
    <source>
        <strain evidence="2 3">DSM 22368</strain>
    </source>
</reference>
<dbReference type="AlphaFoldDB" id="A0A7X0JWW9"/>
<keyword evidence="3" id="KW-1185">Reference proteome</keyword>
<keyword evidence="1 2" id="KW-0808">Transferase</keyword>
<dbReference type="InterPro" id="IPR023606">
    <property type="entry name" value="CoA-Trfase_III_dom_1_sf"/>
</dbReference>
<sequence>MAKPLDGLRVIEVGQLLAGPFAGSMLAYFGAEVIKVEPPGGDPIRGWRELNQGTSFWWYSLARNKKSVCIDLKQEDGRAILKELLGDADVLVENFRPGVMEDWGLGPDDIKSINPGLVYARISGYGQDGPNATKPGFASVCEAYSGFRHVNGFPNEAPVRPNLSIGDTIAGIHAALGIALALLERQKSGEGQTIDVALYEAMFNLLEAVVPEYSGAGAVREASGTTVTGIVPTNTYRCGDGKFVVIGGNGDSIFKRLMTGIGHSDLAEDPRLANNAGRVEHEEEIDQILSGWCSARPIADVLSVMAEQRVPAGPIYNVEDMLEDPHYQARGMFERVEIDGKPLDIPAILPKLGRTPGRTEWVGPELGAHNQEVLQGLGKSADDITRLQSEGVVG</sequence>
<dbReference type="GO" id="GO:0016740">
    <property type="term" value="F:transferase activity"/>
    <property type="evidence" value="ECO:0007669"/>
    <property type="project" value="UniProtKB-KW"/>
</dbReference>
<evidence type="ECO:0000313" key="2">
    <source>
        <dbReference type="EMBL" id="MBB6522911.1"/>
    </source>
</evidence>
<dbReference type="RefSeq" id="WP_166844964.1">
    <property type="nucleotide sequence ID" value="NZ_JAAONY010000002.1"/>
</dbReference>
<dbReference type="InterPro" id="IPR050509">
    <property type="entry name" value="CoA-transferase_III"/>
</dbReference>
<dbReference type="PANTHER" id="PTHR48228:SF6">
    <property type="entry name" value="L-CARNITINE COA-TRANSFERASE"/>
    <property type="match status" value="1"/>
</dbReference>
<organism evidence="2 3">
    <name type="scientific">Pseudoteredinibacter isoporae</name>
    <dbReference type="NCBI Taxonomy" id="570281"/>
    <lineage>
        <taxon>Bacteria</taxon>
        <taxon>Pseudomonadati</taxon>
        <taxon>Pseudomonadota</taxon>
        <taxon>Gammaproteobacteria</taxon>
        <taxon>Cellvibrionales</taxon>
        <taxon>Cellvibrionaceae</taxon>
        <taxon>Pseudoteredinibacter</taxon>
    </lineage>
</organism>
<evidence type="ECO:0000313" key="3">
    <source>
        <dbReference type="Proteomes" id="UP000528457"/>
    </source>
</evidence>
<accession>A0A7X0JWW9</accession>
<comment type="caution">
    <text evidence="2">The sequence shown here is derived from an EMBL/GenBank/DDBJ whole genome shotgun (WGS) entry which is preliminary data.</text>
</comment>
<dbReference type="Gene3D" id="3.30.1540.10">
    <property type="entry name" value="formyl-coa transferase, domain 3"/>
    <property type="match status" value="1"/>
</dbReference>
<protein>
    <submittedName>
        <fullName evidence="2">Crotonobetainyl-CoA:carnitine CoA-transferase CaiB-like acyl-CoA transferase</fullName>
    </submittedName>
</protein>
<dbReference type="Gene3D" id="3.40.50.10540">
    <property type="entry name" value="Crotonobetainyl-coa:carnitine coa-transferase, domain 1"/>
    <property type="match status" value="1"/>
</dbReference>
<dbReference type="EMBL" id="JACHHT010000002">
    <property type="protein sequence ID" value="MBB6522911.1"/>
    <property type="molecule type" value="Genomic_DNA"/>
</dbReference>
<gene>
    <name evidence="2" type="ORF">HNR48_003196</name>
</gene>
<dbReference type="InterPro" id="IPR003673">
    <property type="entry name" value="CoA-Trfase_fam_III"/>
</dbReference>
<dbReference type="SUPFAM" id="SSF89796">
    <property type="entry name" value="CoA-transferase family III (CaiB/BaiF)"/>
    <property type="match status" value="1"/>
</dbReference>